<accession>A0A1E3QLQ9</accession>
<evidence type="ECO:0000313" key="10">
    <source>
        <dbReference type="EMBL" id="ODQ78621.1"/>
    </source>
</evidence>
<keyword evidence="4" id="KW-0234">DNA repair</keyword>
<comment type="subcellular location">
    <subcellularLocation>
        <location evidence="1">Nucleus</location>
    </subcellularLocation>
</comment>
<dbReference type="Proteomes" id="UP000094336">
    <property type="component" value="Unassembled WGS sequence"/>
</dbReference>
<dbReference type="OrthoDB" id="300780at2759"/>
<keyword evidence="5" id="KW-0539">Nucleus</keyword>
<keyword evidence="11" id="KW-1185">Reference proteome</keyword>
<evidence type="ECO:0000256" key="6">
    <source>
        <dbReference type="SAM" id="MobiDB-lite"/>
    </source>
</evidence>
<keyword evidence="3" id="KW-0227">DNA damage</keyword>
<feature type="non-terminal residue" evidence="10">
    <location>
        <position position="700"/>
    </location>
</feature>
<dbReference type="Gene3D" id="2.20.20.110">
    <property type="entry name" value="Rad4, beta-hairpin domain BHD1"/>
    <property type="match status" value="1"/>
</dbReference>
<feature type="domain" description="Rad4 beta-hairpin" evidence="8">
    <location>
        <begin position="454"/>
        <end position="512"/>
    </location>
</feature>
<evidence type="ECO:0000313" key="11">
    <source>
        <dbReference type="Proteomes" id="UP000094336"/>
    </source>
</evidence>
<proteinExistence type="inferred from homology"/>
<dbReference type="InterPro" id="IPR036985">
    <property type="entry name" value="Transglutaminase-like_sf"/>
</dbReference>
<gene>
    <name evidence="10" type="ORF">BABINDRAFT_22547</name>
</gene>
<dbReference type="EMBL" id="KV454434">
    <property type="protein sequence ID" value="ODQ78621.1"/>
    <property type="molecule type" value="Genomic_DNA"/>
</dbReference>
<dbReference type="GO" id="GO:0005737">
    <property type="term" value="C:cytoplasm"/>
    <property type="evidence" value="ECO:0007669"/>
    <property type="project" value="TreeGrafter"/>
</dbReference>
<feature type="region of interest" description="Disordered" evidence="6">
    <location>
        <begin position="1"/>
        <end position="22"/>
    </location>
</feature>
<dbReference type="Pfam" id="PF10403">
    <property type="entry name" value="BHD_1"/>
    <property type="match status" value="1"/>
</dbReference>
<dbReference type="Pfam" id="PF10405">
    <property type="entry name" value="BHD_3"/>
    <property type="match status" value="1"/>
</dbReference>
<dbReference type="AlphaFoldDB" id="A0A1E3QLQ9"/>
<dbReference type="RefSeq" id="XP_018983949.1">
    <property type="nucleotide sequence ID" value="XM_019131290.1"/>
</dbReference>
<organism evidence="10 11">
    <name type="scientific">Babjeviella inositovora NRRL Y-12698</name>
    <dbReference type="NCBI Taxonomy" id="984486"/>
    <lineage>
        <taxon>Eukaryota</taxon>
        <taxon>Fungi</taxon>
        <taxon>Dikarya</taxon>
        <taxon>Ascomycota</taxon>
        <taxon>Saccharomycotina</taxon>
        <taxon>Pichiomycetes</taxon>
        <taxon>Serinales incertae sedis</taxon>
        <taxon>Babjeviella</taxon>
    </lineage>
</organism>
<dbReference type="GO" id="GO:0003684">
    <property type="term" value="F:damaged DNA binding"/>
    <property type="evidence" value="ECO:0007669"/>
    <property type="project" value="InterPro"/>
</dbReference>
<dbReference type="GO" id="GO:0006289">
    <property type="term" value="P:nucleotide-excision repair"/>
    <property type="evidence" value="ECO:0007669"/>
    <property type="project" value="InterPro"/>
</dbReference>
<reference evidence="11" key="1">
    <citation type="submission" date="2016-05" db="EMBL/GenBank/DDBJ databases">
        <title>Comparative genomics of biotechnologically important yeasts.</title>
        <authorList>
            <consortium name="DOE Joint Genome Institute"/>
            <person name="Riley R."/>
            <person name="Haridas S."/>
            <person name="Wolfe K.H."/>
            <person name="Lopes M.R."/>
            <person name="Hittinger C.T."/>
            <person name="Goker M."/>
            <person name="Salamov A."/>
            <person name="Wisecaver J."/>
            <person name="Long T.M."/>
            <person name="Aerts A.L."/>
            <person name="Barry K."/>
            <person name="Choi C."/>
            <person name="Clum A."/>
            <person name="Coughlan A.Y."/>
            <person name="Deshpande S."/>
            <person name="Douglass A.P."/>
            <person name="Hanson S.J."/>
            <person name="Klenk H.-P."/>
            <person name="Labutti K."/>
            <person name="Lapidus A."/>
            <person name="Lindquist E."/>
            <person name="Lipzen A."/>
            <person name="Meier-Kolthoff J.P."/>
            <person name="Ohm R.A."/>
            <person name="Otillar R.P."/>
            <person name="Pangilinan J."/>
            <person name="Peng Y."/>
            <person name="Rokas A."/>
            <person name="Rosa C.A."/>
            <person name="Scheuner C."/>
            <person name="Sibirny A.A."/>
            <person name="Slot J.C."/>
            <person name="Stielow J.B."/>
            <person name="Sun H."/>
            <person name="Kurtzman C.P."/>
            <person name="Blackwell M."/>
            <person name="Grigoriev I.V."/>
            <person name="Jeffries T.W."/>
        </authorList>
    </citation>
    <scope>NUCLEOTIDE SEQUENCE [LARGE SCALE GENOMIC DNA]</scope>
    <source>
        <strain evidence="11">NRRL Y-12698</strain>
    </source>
</reference>
<dbReference type="Pfam" id="PF03835">
    <property type="entry name" value="Rad4"/>
    <property type="match status" value="1"/>
</dbReference>
<evidence type="ECO:0008006" key="12">
    <source>
        <dbReference type="Google" id="ProtNLM"/>
    </source>
</evidence>
<dbReference type="PANTHER" id="PTHR12135">
    <property type="entry name" value="DNA REPAIR PROTEIN XP-C / RAD4"/>
    <property type="match status" value="1"/>
</dbReference>
<evidence type="ECO:0000256" key="4">
    <source>
        <dbReference type="ARBA" id="ARBA00023204"/>
    </source>
</evidence>
<dbReference type="GO" id="GO:0000111">
    <property type="term" value="C:nucleotide-excision repair factor 2 complex"/>
    <property type="evidence" value="ECO:0007669"/>
    <property type="project" value="TreeGrafter"/>
</dbReference>
<dbReference type="InterPro" id="IPR018326">
    <property type="entry name" value="Rad4_beta-hairpin_dom1"/>
</dbReference>
<dbReference type="STRING" id="984486.A0A1E3QLQ9"/>
<dbReference type="GeneID" id="30149143"/>
<dbReference type="Gene3D" id="3.30.70.2460">
    <property type="entry name" value="Rad4, beta-hairpin domain BHD3"/>
    <property type="match status" value="1"/>
</dbReference>
<dbReference type="InterPro" id="IPR038765">
    <property type="entry name" value="Papain-like_cys_pep_sf"/>
</dbReference>
<dbReference type="InterPro" id="IPR004583">
    <property type="entry name" value="DNA_repair_Rad4"/>
</dbReference>
<dbReference type="InterPro" id="IPR042488">
    <property type="entry name" value="Rad4_BHD3_sf"/>
</dbReference>
<dbReference type="SUPFAM" id="SSF54001">
    <property type="entry name" value="Cysteine proteinases"/>
    <property type="match status" value="1"/>
</dbReference>
<feature type="domain" description="Rad4 beta-hairpin" evidence="9">
    <location>
        <begin position="520"/>
        <end position="594"/>
    </location>
</feature>
<dbReference type="InterPro" id="IPR018327">
    <property type="entry name" value="BHD_2"/>
</dbReference>
<evidence type="ECO:0000259" key="7">
    <source>
        <dbReference type="SMART" id="SM01030"/>
    </source>
</evidence>
<comment type="similarity">
    <text evidence="2">Belongs to the XPC family.</text>
</comment>
<dbReference type="InterPro" id="IPR018328">
    <property type="entry name" value="Rad4_beta-hairpin_dom3"/>
</dbReference>
<dbReference type="Gene3D" id="3.30.60.290">
    <property type="entry name" value="Rad4, beta-hairpin domain BHD2"/>
    <property type="match status" value="1"/>
</dbReference>
<sequence>DNESSDSDPSLSCVAPLSDSEDYSLDDFEDVEIPIEPTNFNPNTNLNEPAAPGAVNLTFKKPTREKPAKRTHVVPKEERMFRKRVHMMYVVAMVGYGYLRNQWCNSRELQAQLKPLINAEIMRKLYPDKTLISLMRSRKFLDALLQLARMWGSRFRVASNGIMRTDWGNLSERPPKTDANMTFTKFKHLVQSRRGSRDIGAQGFVALLRSVKLNARLVYSLQPPDFTNLKFIEKTKPEPNEVSRESKSSLLQRIRSGQSRPATALTILKSPCPIIWVEVWNLHAKHWVTVDPVVLQMIETVGVRSKLEPGPSDPANQVTYVVAFDRAGGVRDVTRRYSQQYNAKTRKKRITKTETGQEWYDSVLTAYCALKRRKSTQIDVFEQQEFAKRSLQEGMPNCVQDFRSHPVYSLETQLKSNEIIFPREPCGTLRLKGKRAGNHGDVVPVYKRANVHVVRSAKAWYMKGRLLRVGEQPLKEREKSNVARSRAKADDLAGEEEVGLYAEYQTELYVPPPVTSDGKVPKNSFGSIDVYTDTMVPEGGTLVSSKNAAVAARIMGIDYASATVGFEFAKRQVVAKTGGIVVASQFCEALQLIEEHLGLEEAEEEQKRMEMVALSRWRLILAKLRIVHRLNADHGDVTGGAHETEIVAGGFIPDEISAGNFIVDEALAGGFISKSNTEFLAGGFIPEDAESLTGGFSLDG</sequence>
<feature type="domain" description="Rad4 beta-hairpin" evidence="7">
    <location>
        <begin position="391"/>
        <end position="452"/>
    </location>
</feature>
<evidence type="ECO:0000256" key="2">
    <source>
        <dbReference type="ARBA" id="ARBA00009525"/>
    </source>
</evidence>
<evidence type="ECO:0000259" key="9">
    <source>
        <dbReference type="SMART" id="SM01032"/>
    </source>
</evidence>
<dbReference type="Pfam" id="PF10404">
    <property type="entry name" value="BHD_2"/>
    <property type="match status" value="1"/>
</dbReference>
<dbReference type="SMART" id="SM01030">
    <property type="entry name" value="BHD_1"/>
    <property type="match status" value="1"/>
</dbReference>
<name>A0A1E3QLQ9_9ASCO</name>
<evidence type="ECO:0000256" key="1">
    <source>
        <dbReference type="ARBA" id="ARBA00004123"/>
    </source>
</evidence>
<dbReference type="PANTHER" id="PTHR12135:SF0">
    <property type="entry name" value="DNA REPAIR PROTEIN COMPLEMENTING XP-C CELLS"/>
    <property type="match status" value="1"/>
</dbReference>
<dbReference type="SMART" id="SM01032">
    <property type="entry name" value="BHD_3"/>
    <property type="match status" value="1"/>
</dbReference>
<protein>
    <recommendedName>
        <fullName evidence="12">Rad4 beta-hairpin domain-containing protein</fullName>
    </recommendedName>
</protein>
<feature type="non-terminal residue" evidence="10">
    <location>
        <position position="1"/>
    </location>
</feature>
<dbReference type="SMART" id="SM01031">
    <property type="entry name" value="BHD_2"/>
    <property type="match status" value="1"/>
</dbReference>
<dbReference type="GO" id="GO:0006298">
    <property type="term" value="P:mismatch repair"/>
    <property type="evidence" value="ECO:0007669"/>
    <property type="project" value="TreeGrafter"/>
</dbReference>
<evidence type="ECO:0000256" key="5">
    <source>
        <dbReference type="ARBA" id="ARBA00023242"/>
    </source>
</evidence>
<dbReference type="InterPro" id="IPR018325">
    <property type="entry name" value="Rad4/PNGase_transGLS-fold"/>
</dbReference>
<evidence type="ECO:0000256" key="3">
    <source>
        <dbReference type="ARBA" id="ARBA00022763"/>
    </source>
</evidence>
<evidence type="ECO:0000259" key="8">
    <source>
        <dbReference type="SMART" id="SM01031"/>
    </source>
</evidence>
<dbReference type="GO" id="GO:0071942">
    <property type="term" value="C:XPC complex"/>
    <property type="evidence" value="ECO:0007669"/>
    <property type="project" value="TreeGrafter"/>
</dbReference>
<dbReference type="GO" id="GO:0003697">
    <property type="term" value="F:single-stranded DNA binding"/>
    <property type="evidence" value="ECO:0007669"/>
    <property type="project" value="TreeGrafter"/>
</dbReference>
<dbReference type="Gene3D" id="3.90.260.10">
    <property type="entry name" value="Transglutaminase-like"/>
    <property type="match status" value="1"/>
</dbReference>